<proteinExistence type="predicted"/>
<protein>
    <submittedName>
        <fullName evidence="2">Uncharacterized protein</fullName>
    </submittedName>
</protein>
<dbReference type="AlphaFoldDB" id="A0A7S3LFP2"/>
<feature type="region of interest" description="Disordered" evidence="1">
    <location>
        <begin position="278"/>
        <end position="309"/>
    </location>
</feature>
<dbReference type="EMBL" id="HBIM01025339">
    <property type="protein sequence ID" value="CAE0422261.1"/>
    <property type="molecule type" value="Transcribed_RNA"/>
</dbReference>
<feature type="region of interest" description="Disordered" evidence="1">
    <location>
        <begin position="35"/>
        <end position="124"/>
    </location>
</feature>
<gene>
    <name evidence="2" type="ORF">ACOF00016_LOCUS18839</name>
</gene>
<feature type="compositionally biased region" description="Polar residues" evidence="1">
    <location>
        <begin position="279"/>
        <end position="302"/>
    </location>
</feature>
<evidence type="ECO:0000256" key="1">
    <source>
        <dbReference type="SAM" id="MobiDB-lite"/>
    </source>
</evidence>
<feature type="compositionally biased region" description="Low complexity" evidence="1">
    <location>
        <begin position="69"/>
        <end position="87"/>
    </location>
</feature>
<name>A0A7S3LFP2_9STRA</name>
<evidence type="ECO:0000313" key="2">
    <source>
        <dbReference type="EMBL" id="CAE0422261.1"/>
    </source>
</evidence>
<accession>A0A7S3LFP2</accession>
<reference evidence="2" key="1">
    <citation type="submission" date="2021-01" db="EMBL/GenBank/DDBJ databases">
        <authorList>
            <person name="Corre E."/>
            <person name="Pelletier E."/>
            <person name="Niang G."/>
            <person name="Scheremetjew M."/>
            <person name="Finn R."/>
            <person name="Kale V."/>
            <person name="Holt S."/>
            <person name="Cochrane G."/>
            <person name="Meng A."/>
            <person name="Brown T."/>
            <person name="Cohen L."/>
        </authorList>
    </citation>
    <scope>NUCLEOTIDE SEQUENCE</scope>
    <source>
        <strain evidence="2">CCMP127</strain>
    </source>
</reference>
<organism evidence="2">
    <name type="scientific">Amphora coffeiformis</name>
    <dbReference type="NCBI Taxonomy" id="265554"/>
    <lineage>
        <taxon>Eukaryota</taxon>
        <taxon>Sar</taxon>
        <taxon>Stramenopiles</taxon>
        <taxon>Ochrophyta</taxon>
        <taxon>Bacillariophyta</taxon>
        <taxon>Bacillariophyceae</taxon>
        <taxon>Bacillariophycidae</taxon>
        <taxon>Thalassiophysales</taxon>
        <taxon>Catenulaceae</taxon>
        <taxon>Amphora</taxon>
    </lineage>
</organism>
<sequence>MDPHGLYLMDSQVVVSPCVVGMKKMETLNVCLWNKRGDSSEGNGSSINGDYEDSFTRSSKRQKLDHSSSSESLGSTSSSFSSAASTTHQPSNKPRKQRRRVQIQEDQTTEHHPPSEHSSVLDENPNLWYTKEDFTLTLQSMKNAIQSLKERSDDCSLPIYGETLASTYLACCVDSNSSVSSCIPTTITPMQLEMLSIGRGDHRGMETCALPDLAAERSQKRREIIQNVVFLNRTLSGVTERDEFVRSVSEQLTAPSRKFAQAMGISDTLSALATYAEEGSSNATSMSTPSQQHHRTSTNNVLSARARSA</sequence>